<dbReference type="EMBL" id="JXCE01000638">
    <property type="protein sequence ID" value="KPA36447.1"/>
    <property type="molecule type" value="Genomic_DNA"/>
</dbReference>
<evidence type="ECO:0000259" key="3">
    <source>
        <dbReference type="Pfam" id="PF00857"/>
    </source>
</evidence>
<keyword evidence="2 4" id="KW-0378">Hydrolase</keyword>
<comment type="similarity">
    <text evidence="1">Belongs to the isochorismatase family.</text>
</comment>
<gene>
    <name evidence="4" type="ORF">FLAG1_10788</name>
</gene>
<dbReference type="Proteomes" id="UP000037904">
    <property type="component" value="Unassembled WGS sequence"/>
</dbReference>
<organism evidence="4 5">
    <name type="scientific">Fusarium langsethiae</name>
    <dbReference type="NCBI Taxonomy" id="179993"/>
    <lineage>
        <taxon>Eukaryota</taxon>
        <taxon>Fungi</taxon>
        <taxon>Dikarya</taxon>
        <taxon>Ascomycota</taxon>
        <taxon>Pezizomycotina</taxon>
        <taxon>Sordariomycetes</taxon>
        <taxon>Hypocreomycetidae</taxon>
        <taxon>Hypocreales</taxon>
        <taxon>Nectriaceae</taxon>
        <taxon>Fusarium</taxon>
    </lineage>
</organism>
<feature type="domain" description="Isochorismatase-like" evidence="3">
    <location>
        <begin position="20"/>
        <end position="192"/>
    </location>
</feature>
<dbReference type="InterPro" id="IPR036380">
    <property type="entry name" value="Isochorismatase-like_sf"/>
</dbReference>
<sequence>MTTTTTSDASSPYAYQSSETALLLLDWYTLFIEKAAGPKAAAARDIAIQFRKWAKPQGITIIHCLIDAKGTLGPVCKNVERYEGFLTAMKTTTDPEPTELRDESEVYFHRPPAHVSALKSPGLLEHLKAQGIKSLVLTGLSTSGCVLRTAITATDAEFATTVIRDACADSDEDCHRVILDKILPARAHVQSSSEFQKGWEVAVEA</sequence>
<dbReference type="InterPro" id="IPR050272">
    <property type="entry name" value="Isochorismatase-like_hydrls"/>
</dbReference>
<dbReference type="GO" id="GO:0016787">
    <property type="term" value="F:hydrolase activity"/>
    <property type="evidence" value="ECO:0007669"/>
    <property type="project" value="UniProtKB-KW"/>
</dbReference>
<comment type="caution">
    <text evidence="4">The sequence shown here is derived from an EMBL/GenBank/DDBJ whole genome shotgun (WGS) entry which is preliminary data.</text>
</comment>
<dbReference type="PANTHER" id="PTHR43540">
    <property type="entry name" value="PEROXYUREIDOACRYLATE/UREIDOACRYLATE AMIDOHYDROLASE-RELATED"/>
    <property type="match status" value="1"/>
</dbReference>
<accession>A0A0N1J293</accession>
<evidence type="ECO:0000313" key="5">
    <source>
        <dbReference type="Proteomes" id="UP000037904"/>
    </source>
</evidence>
<dbReference type="InterPro" id="IPR000868">
    <property type="entry name" value="Isochorismatase-like_dom"/>
</dbReference>
<keyword evidence="5" id="KW-1185">Reference proteome</keyword>
<evidence type="ECO:0000313" key="4">
    <source>
        <dbReference type="EMBL" id="KPA36447.1"/>
    </source>
</evidence>
<dbReference type="OrthoDB" id="1739143at2759"/>
<evidence type="ECO:0000256" key="1">
    <source>
        <dbReference type="ARBA" id="ARBA00006336"/>
    </source>
</evidence>
<reference evidence="4 5" key="1">
    <citation type="submission" date="2015-04" db="EMBL/GenBank/DDBJ databases">
        <title>The draft genome sequence of Fusarium langsethiae, a T-2/HT-2 mycotoxin producer.</title>
        <authorList>
            <person name="Lysoe E."/>
            <person name="Divon H.H."/>
            <person name="Terzi V."/>
            <person name="Orru L."/>
            <person name="Lamontanara A."/>
            <person name="Kolseth A.-K."/>
            <person name="Frandsen R.J."/>
            <person name="Nielsen K."/>
            <person name="Thrane U."/>
        </authorList>
    </citation>
    <scope>NUCLEOTIDE SEQUENCE [LARGE SCALE GENOMIC DNA]</scope>
    <source>
        <strain evidence="4 5">Fl201059</strain>
    </source>
</reference>
<evidence type="ECO:0000256" key="2">
    <source>
        <dbReference type="ARBA" id="ARBA00022801"/>
    </source>
</evidence>
<dbReference type="Gene3D" id="3.40.50.850">
    <property type="entry name" value="Isochorismatase-like"/>
    <property type="match status" value="1"/>
</dbReference>
<proteinExistence type="inferred from homology"/>
<name>A0A0N1J293_FUSLA</name>
<protein>
    <submittedName>
        <fullName evidence="4">Isochorismatase hydrolase</fullName>
    </submittedName>
</protein>
<dbReference type="Pfam" id="PF00857">
    <property type="entry name" value="Isochorismatase"/>
    <property type="match status" value="1"/>
</dbReference>
<dbReference type="AlphaFoldDB" id="A0A0N1J293"/>
<dbReference type="SUPFAM" id="SSF52499">
    <property type="entry name" value="Isochorismatase-like hydrolases"/>
    <property type="match status" value="1"/>
</dbReference>
<dbReference type="PANTHER" id="PTHR43540:SF1">
    <property type="entry name" value="ISOCHORISMATASE HYDROLASE"/>
    <property type="match status" value="1"/>
</dbReference>